<accession>A0A699ZRJ0</accession>
<evidence type="ECO:0000313" key="2">
    <source>
        <dbReference type="Proteomes" id="UP000485058"/>
    </source>
</evidence>
<feature type="non-terminal residue" evidence="1">
    <location>
        <position position="1"/>
    </location>
</feature>
<dbReference type="AlphaFoldDB" id="A0A699ZRJ0"/>
<comment type="caution">
    <text evidence="1">The sequence shown here is derived from an EMBL/GenBank/DDBJ whole genome shotgun (WGS) entry which is preliminary data.</text>
</comment>
<dbReference type="Proteomes" id="UP000485058">
    <property type="component" value="Unassembled WGS sequence"/>
</dbReference>
<organism evidence="1 2">
    <name type="scientific">Haematococcus lacustris</name>
    <name type="common">Green alga</name>
    <name type="synonym">Haematococcus pluvialis</name>
    <dbReference type="NCBI Taxonomy" id="44745"/>
    <lineage>
        <taxon>Eukaryota</taxon>
        <taxon>Viridiplantae</taxon>
        <taxon>Chlorophyta</taxon>
        <taxon>core chlorophytes</taxon>
        <taxon>Chlorophyceae</taxon>
        <taxon>CS clade</taxon>
        <taxon>Chlamydomonadales</taxon>
        <taxon>Haematococcaceae</taxon>
        <taxon>Haematococcus</taxon>
    </lineage>
</organism>
<dbReference type="EMBL" id="BLLF01001816">
    <property type="protein sequence ID" value="GFH21376.1"/>
    <property type="molecule type" value="Genomic_DNA"/>
</dbReference>
<keyword evidence="2" id="KW-1185">Reference proteome</keyword>
<gene>
    <name evidence="1" type="ORF">HaLaN_18669</name>
</gene>
<protein>
    <submittedName>
        <fullName evidence="1">Uncharacterized protein</fullName>
    </submittedName>
</protein>
<name>A0A699ZRJ0_HAELA</name>
<proteinExistence type="predicted"/>
<evidence type="ECO:0000313" key="1">
    <source>
        <dbReference type="EMBL" id="GFH21376.1"/>
    </source>
</evidence>
<sequence length="84" mass="9647">MYPTPTAEQVKARLERLSFDDRMMEEGRAQILSTMITDVAEGRGDPHWQAAMRCGHMFKQLVAWSHATSTMCHVQHIPLPSHWV</sequence>
<reference evidence="1 2" key="1">
    <citation type="submission" date="2020-02" db="EMBL/GenBank/DDBJ databases">
        <title>Draft genome sequence of Haematococcus lacustris strain NIES-144.</title>
        <authorList>
            <person name="Morimoto D."/>
            <person name="Nakagawa S."/>
            <person name="Yoshida T."/>
            <person name="Sawayama S."/>
        </authorList>
    </citation>
    <scope>NUCLEOTIDE SEQUENCE [LARGE SCALE GENOMIC DNA]</scope>
    <source>
        <strain evidence="1 2">NIES-144</strain>
    </source>
</reference>